<sequence>LVARFPSLSSAEFAAACRELVSRFAARGELQCRWIYAAFDHDCLRIAKVAACSPGGGARGGLDAPDGSYGWPEPELERQNDPEELLRPAPRDVELLVEYSVILSPVYCVPVLHFSLRGASAASRADLDFAYRHVVTRGHTEQLRNPGIIGGLSMTNHPHSGEPVFFVHPCNTTAALEACAPDGGIDCFGYLCLWLGIIGGPVGLCVPPTLVVGEVSGSGV</sequence>
<proteinExistence type="inferred from homology"/>
<dbReference type="GO" id="GO:0000045">
    <property type="term" value="P:autophagosome assembly"/>
    <property type="evidence" value="ECO:0007669"/>
    <property type="project" value="TreeGrafter"/>
</dbReference>
<name>A0A6A6NY95_9PEZI</name>
<dbReference type="InterPro" id="IPR007135">
    <property type="entry name" value="Atg3/Atg10"/>
</dbReference>
<dbReference type="EMBL" id="MU001682">
    <property type="protein sequence ID" value="KAF2456710.1"/>
    <property type="molecule type" value="Genomic_DNA"/>
</dbReference>
<dbReference type="PANTHER" id="PTHR14957:SF1">
    <property type="entry name" value="UBIQUITIN-LIKE-CONJUGATING ENZYME ATG10"/>
    <property type="match status" value="1"/>
</dbReference>
<dbReference type="GO" id="GO:0000422">
    <property type="term" value="P:autophagy of mitochondrion"/>
    <property type="evidence" value="ECO:0007669"/>
    <property type="project" value="TreeGrafter"/>
</dbReference>
<dbReference type="GO" id="GO:0005829">
    <property type="term" value="C:cytosol"/>
    <property type="evidence" value="ECO:0007669"/>
    <property type="project" value="TreeGrafter"/>
</dbReference>
<dbReference type="OrthoDB" id="4089664at2759"/>
<evidence type="ECO:0000256" key="1">
    <source>
        <dbReference type="ARBA" id="ARBA00005696"/>
    </source>
</evidence>
<evidence type="ECO:0000256" key="6">
    <source>
        <dbReference type="ARBA" id="ARBA00023006"/>
    </source>
</evidence>
<dbReference type="Pfam" id="PF03987">
    <property type="entry name" value="Autophagy_act_C"/>
    <property type="match status" value="1"/>
</dbReference>
<organism evidence="8 9">
    <name type="scientific">Lineolata rhizophorae</name>
    <dbReference type="NCBI Taxonomy" id="578093"/>
    <lineage>
        <taxon>Eukaryota</taxon>
        <taxon>Fungi</taxon>
        <taxon>Dikarya</taxon>
        <taxon>Ascomycota</taxon>
        <taxon>Pezizomycotina</taxon>
        <taxon>Dothideomycetes</taxon>
        <taxon>Dothideomycetes incertae sedis</taxon>
        <taxon>Lineolatales</taxon>
        <taxon>Lineolataceae</taxon>
        <taxon>Lineolata</taxon>
    </lineage>
</organism>
<keyword evidence="3" id="KW-0808">Transferase</keyword>
<evidence type="ECO:0000313" key="8">
    <source>
        <dbReference type="EMBL" id="KAF2456710.1"/>
    </source>
</evidence>
<dbReference type="GO" id="GO:0032446">
    <property type="term" value="P:protein modification by small protein conjugation"/>
    <property type="evidence" value="ECO:0007669"/>
    <property type="project" value="TreeGrafter"/>
</dbReference>
<evidence type="ECO:0000256" key="3">
    <source>
        <dbReference type="ARBA" id="ARBA00022679"/>
    </source>
</evidence>
<dbReference type="Gene3D" id="3.30.1460.50">
    <property type="match status" value="1"/>
</dbReference>
<keyword evidence="5" id="KW-0813">Transport</keyword>
<accession>A0A6A6NY95</accession>
<feature type="non-terminal residue" evidence="8">
    <location>
        <position position="220"/>
    </location>
</feature>
<protein>
    <recommendedName>
        <fullName evidence="2">Ubiquitin-like-conjugating enzyme ATG10</fullName>
    </recommendedName>
    <alternativeName>
        <fullName evidence="7">Autophagy-related protein 10</fullName>
    </alternativeName>
</protein>
<keyword evidence="4" id="KW-0833">Ubl conjugation pathway</keyword>
<dbReference type="GO" id="GO:0015031">
    <property type="term" value="P:protein transport"/>
    <property type="evidence" value="ECO:0007669"/>
    <property type="project" value="UniProtKB-KW"/>
</dbReference>
<dbReference type="GO" id="GO:0061651">
    <property type="term" value="F:Atg12 conjugating enzyme activity"/>
    <property type="evidence" value="ECO:0007669"/>
    <property type="project" value="TreeGrafter"/>
</dbReference>
<evidence type="ECO:0000256" key="7">
    <source>
        <dbReference type="ARBA" id="ARBA00029833"/>
    </source>
</evidence>
<evidence type="ECO:0000256" key="2">
    <source>
        <dbReference type="ARBA" id="ARBA00021099"/>
    </source>
</evidence>
<gene>
    <name evidence="8" type="ORF">BDY21DRAFT_271634</name>
</gene>
<keyword evidence="5" id="KW-0653">Protein transport</keyword>
<dbReference type="Proteomes" id="UP000799766">
    <property type="component" value="Unassembled WGS sequence"/>
</dbReference>
<evidence type="ECO:0000256" key="4">
    <source>
        <dbReference type="ARBA" id="ARBA00022786"/>
    </source>
</evidence>
<dbReference type="AlphaFoldDB" id="A0A6A6NY95"/>
<keyword evidence="9" id="KW-1185">Reference proteome</keyword>
<reference evidence="8" key="1">
    <citation type="journal article" date="2020" name="Stud. Mycol.">
        <title>101 Dothideomycetes genomes: a test case for predicting lifestyles and emergence of pathogens.</title>
        <authorList>
            <person name="Haridas S."/>
            <person name="Albert R."/>
            <person name="Binder M."/>
            <person name="Bloem J."/>
            <person name="Labutti K."/>
            <person name="Salamov A."/>
            <person name="Andreopoulos B."/>
            <person name="Baker S."/>
            <person name="Barry K."/>
            <person name="Bills G."/>
            <person name="Bluhm B."/>
            <person name="Cannon C."/>
            <person name="Castanera R."/>
            <person name="Culley D."/>
            <person name="Daum C."/>
            <person name="Ezra D."/>
            <person name="Gonzalez J."/>
            <person name="Henrissat B."/>
            <person name="Kuo A."/>
            <person name="Liang C."/>
            <person name="Lipzen A."/>
            <person name="Lutzoni F."/>
            <person name="Magnuson J."/>
            <person name="Mondo S."/>
            <person name="Nolan M."/>
            <person name="Ohm R."/>
            <person name="Pangilinan J."/>
            <person name="Park H.-J."/>
            <person name="Ramirez L."/>
            <person name="Alfaro M."/>
            <person name="Sun H."/>
            <person name="Tritt A."/>
            <person name="Yoshinaga Y."/>
            <person name="Zwiers L.-H."/>
            <person name="Turgeon B."/>
            <person name="Goodwin S."/>
            <person name="Spatafora J."/>
            <person name="Crous P."/>
            <person name="Grigoriev I."/>
        </authorList>
    </citation>
    <scope>NUCLEOTIDE SEQUENCE</scope>
    <source>
        <strain evidence="8">ATCC 16933</strain>
    </source>
</reference>
<keyword evidence="6" id="KW-0072">Autophagy</keyword>
<comment type="similarity">
    <text evidence="1">Belongs to the ATG10 family.</text>
</comment>
<dbReference type="PANTHER" id="PTHR14957">
    <property type="entry name" value="UBIQUITIN-LIKE-CONJUGATING ENZYME ATG10"/>
    <property type="match status" value="1"/>
</dbReference>
<evidence type="ECO:0000313" key="9">
    <source>
        <dbReference type="Proteomes" id="UP000799766"/>
    </source>
</evidence>
<feature type="non-terminal residue" evidence="8">
    <location>
        <position position="1"/>
    </location>
</feature>
<evidence type="ECO:0000256" key="5">
    <source>
        <dbReference type="ARBA" id="ARBA00022927"/>
    </source>
</evidence>